<organism evidence="7 8">
    <name type="scientific">Manduca sexta</name>
    <name type="common">Tobacco hawkmoth</name>
    <name type="synonym">Tobacco hornworm</name>
    <dbReference type="NCBI Taxonomy" id="7130"/>
    <lineage>
        <taxon>Eukaryota</taxon>
        <taxon>Metazoa</taxon>
        <taxon>Ecdysozoa</taxon>
        <taxon>Arthropoda</taxon>
        <taxon>Hexapoda</taxon>
        <taxon>Insecta</taxon>
        <taxon>Pterygota</taxon>
        <taxon>Neoptera</taxon>
        <taxon>Endopterygota</taxon>
        <taxon>Lepidoptera</taxon>
        <taxon>Glossata</taxon>
        <taxon>Ditrysia</taxon>
        <taxon>Bombycoidea</taxon>
        <taxon>Sphingidae</taxon>
        <taxon>Sphinginae</taxon>
        <taxon>Sphingini</taxon>
        <taxon>Manduca</taxon>
    </lineage>
</organism>
<dbReference type="PROSITE" id="PS00028">
    <property type="entry name" value="ZINC_FINGER_C2H2_1"/>
    <property type="match status" value="9"/>
</dbReference>
<feature type="domain" description="C2H2-type" evidence="6">
    <location>
        <begin position="207"/>
        <end position="235"/>
    </location>
</feature>
<feature type="domain" description="C2H2-type" evidence="6">
    <location>
        <begin position="15"/>
        <end position="43"/>
    </location>
</feature>
<dbReference type="EMBL" id="JH668728">
    <property type="protein sequence ID" value="KAG6461216.1"/>
    <property type="molecule type" value="Genomic_DNA"/>
</dbReference>
<evidence type="ECO:0000256" key="5">
    <source>
        <dbReference type="PROSITE-ProRule" id="PRU00042"/>
    </source>
</evidence>
<feature type="domain" description="C2H2-type" evidence="6">
    <location>
        <begin position="147"/>
        <end position="175"/>
    </location>
</feature>
<gene>
    <name evidence="7" type="ORF">O3G_MSEX012497</name>
</gene>
<dbReference type="Pfam" id="PF00096">
    <property type="entry name" value="zf-C2H2"/>
    <property type="match status" value="3"/>
</dbReference>
<evidence type="ECO:0000313" key="8">
    <source>
        <dbReference type="Proteomes" id="UP000791440"/>
    </source>
</evidence>
<keyword evidence="8" id="KW-1185">Reference proteome</keyword>
<keyword evidence="4" id="KW-0862">Zinc</keyword>
<dbReference type="PROSITE" id="PS50157">
    <property type="entry name" value="ZINC_FINGER_C2H2_2"/>
    <property type="match status" value="8"/>
</dbReference>
<keyword evidence="2" id="KW-0677">Repeat</keyword>
<feature type="domain" description="C2H2-type" evidence="6">
    <location>
        <begin position="118"/>
        <end position="146"/>
    </location>
</feature>
<feature type="domain" description="C2H2-type" evidence="6">
    <location>
        <begin position="89"/>
        <end position="117"/>
    </location>
</feature>
<evidence type="ECO:0000313" key="7">
    <source>
        <dbReference type="EMBL" id="KAG6461216.1"/>
    </source>
</evidence>
<dbReference type="InterPro" id="IPR013087">
    <property type="entry name" value="Znf_C2H2_type"/>
</dbReference>
<comment type="caution">
    <text evidence="7">The sequence shown here is derived from an EMBL/GenBank/DDBJ whole genome shotgun (WGS) entry which is preliminary data.</text>
</comment>
<evidence type="ECO:0000256" key="1">
    <source>
        <dbReference type="ARBA" id="ARBA00022723"/>
    </source>
</evidence>
<dbReference type="AlphaFoldDB" id="A0A921ZPW8"/>
<proteinExistence type="predicted"/>
<reference evidence="7" key="1">
    <citation type="journal article" date="2016" name="Insect Biochem. Mol. Biol.">
        <title>Multifaceted biological insights from a draft genome sequence of the tobacco hornworm moth, Manduca sexta.</title>
        <authorList>
            <person name="Kanost M.R."/>
            <person name="Arrese E.L."/>
            <person name="Cao X."/>
            <person name="Chen Y.R."/>
            <person name="Chellapilla S."/>
            <person name="Goldsmith M.R."/>
            <person name="Grosse-Wilde E."/>
            <person name="Heckel D.G."/>
            <person name="Herndon N."/>
            <person name="Jiang H."/>
            <person name="Papanicolaou A."/>
            <person name="Qu J."/>
            <person name="Soulages J.L."/>
            <person name="Vogel H."/>
            <person name="Walters J."/>
            <person name="Waterhouse R.M."/>
            <person name="Ahn S.J."/>
            <person name="Almeida F.C."/>
            <person name="An C."/>
            <person name="Aqrawi P."/>
            <person name="Bretschneider A."/>
            <person name="Bryant W.B."/>
            <person name="Bucks S."/>
            <person name="Chao H."/>
            <person name="Chevignon G."/>
            <person name="Christen J.M."/>
            <person name="Clarke D.F."/>
            <person name="Dittmer N.T."/>
            <person name="Ferguson L.C.F."/>
            <person name="Garavelou S."/>
            <person name="Gordon K.H.J."/>
            <person name="Gunaratna R.T."/>
            <person name="Han Y."/>
            <person name="Hauser F."/>
            <person name="He Y."/>
            <person name="Heidel-Fischer H."/>
            <person name="Hirsh A."/>
            <person name="Hu Y."/>
            <person name="Jiang H."/>
            <person name="Kalra D."/>
            <person name="Klinner C."/>
            <person name="Konig C."/>
            <person name="Kovar C."/>
            <person name="Kroll A.R."/>
            <person name="Kuwar S.S."/>
            <person name="Lee S.L."/>
            <person name="Lehman R."/>
            <person name="Li K."/>
            <person name="Li Z."/>
            <person name="Liang H."/>
            <person name="Lovelace S."/>
            <person name="Lu Z."/>
            <person name="Mansfield J.H."/>
            <person name="McCulloch K.J."/>
            <person name="Mathew T."/>
            <person name="Morton B."/>
            <person name="Muzny D.M."/>
            <person name="Neunemann D."/>
            <person name="Ongeri F."/>
            <person name="Pauchet Y."/>
            <person name="Pu L.L."/>
            <person name="Pyrousis I."/>
            <person name="Rao X.J."/>
            <person name="Redding A."/>
            <person name="Roesel C."/>
            <person name="Sanchez-Gracia A."/>
            <person name="Schaack S."/>
            <person name="Shukla A."/>
            <person name="Tetreau G."/>
            <person name="Wang Y."/>
            <person name="Xiong G.H."/>
            <person name="Traut W."/>
            <person name="Walsh T.K."/>
            <person name="Worley K.C."/>
            <person name="Wu D."/>
            <person name="Wu W."/>
            <person name="Wu Y.Q."/>
            <person name="Zhang X."/>
            <person name="Zou Z."/>
            <person name="Zucker H."/>
            <person name="Briscoe A.D."/>
            <person name="Burmester T."/>
            <person name="Clem R.J."/>
            <person name="Feyereisen R."/>
            <person name="Grimmelikhuijzen C.J.P."/>
            <person name="Hamodrakas S.J."/>
            <person name="Hansson B.S."/>
            <person name="Huguet E."/>
            <person name="Jermiin L.S."/>
            <person name="Lan Q."/>
            <person name="Lehman H.K."/>
            <person name="Lorenzen M."/>
            <person name="Merzendorfer H."/>
            <person name="Michalopoulos I."/>
            <person name="Morton D.B."/>
            <person name="Muthukrishnan S."/>
            <person name="Oakeshott J.G."/>
            <person name="Palmer W."/>
            <person name="Park Y."/>
            <person name="Passarelli A.L."/>
            <person name="Rozas J."/>
            <person name="Schwartz L.M."/>
            <person name="Smith W."/>
            <person name="Southgate A."/>
            <person name="Vilcinskas A."/>
            <person name="Vogt R."/>
            <person name="Wang P."/>
            <person name="Werren J."/>
            <person name="Yu X.Q."/>
            <person name="Zhou J.J."/>
            <person name="Brown S.J."/>
            <person name="Scherer S.E."/>
            <person name="Richards S."/>
            <person name="Blissard G.W."/>
        </authorList>
    </citation>
    <scope>NUCLEOTIDE SEQUENCE</scope>
</reference>
<feature type="domain" description="C2H2-type" evidence="6">
    <location>
        <begin position="237"/>
        <end position="265"/>
    </location>
</feature>
<evidence type="ECO:0000256" key="3">
    <source>
        <dbReference type="ARBA" id="ARBA00022771"/>
    </source>
</evidence>
<dbReference type="PANTHER" id="PTHR24379">
    <property type="entry name" value="KRAB AND ZINC FINGER DOMAIN-CONTAINING"/>
    <property type="match status" value="1"/>
</dbReference>
<accession>A0A921ZPW8</accession>
<keyword evidence="1" id="KW-0479">Metal-binding</keyword>
<evidence type="ECO:0000259" key="6">
    <source>
        <dbReference type="PROSITE" id="PS50157"/>
    </source>
</evidence>
<feature type="domain" description="C2H2-type" evidence="6">
    <location>
        <begin position="60"/>
        <end position="88"/>
    </location>
</feature>
<name>A0A921ZPW8_MANSE</name>
<keyword evidence="3 5" id="KW-0863">Zinc-finger</keyword>
<evidence type="ECO:0000256" key="2">
    <source>
        <dbReference type="ARBA" id="ARBA00022737"/>
    </source>
</evidence>
<dbReference type="PANTHER" id="PTHR24379:SF121">
    <property type="entry name" value="C2H2-TYPE DOMAIN-CONTAINING PROTEIN"/>
    <property type="match status" value="1"/>
</dbReference>
<reference evidence="7" key="2">
    <citation type="submission" date="2020-12" db="EMBL/GenBank/DDBJ databases">
        <authorList>
            <person name="Kanost M."/>
        </authorList>
    </citation>
    <scope>NUCLEOTIDE SEQUENCE</scope>
</reference>
<dbReference type="Proteomes" id="UP000791440">
    <property type="component" value="Unassembled WGS sequence"/>
</dbReference>
<protein>
    <recommendedName>
        <fullName evidence="6">C2H2-type domain-containing protein</fullName>
    </recommendedName>
</protein>
<dbReference type="GO" id="GO:0008270">
    <property type="term" value="F:zinc ion binding"/>
    <property type="evidence" value="ECO:0007669"/>
    <property type="project" value="UniProtKB-KW"/>
</dbReference>
<dbReference type="SMART" id="SM00355">
    <property type="entry name" value="ZnF_C2H2"/>
    <property type="match status" value="9"/>
</dbReference>
<feature type="domain" description="C2H2-type" evidence="6">
    <location>
        <begin position="273"/>
        <end position="298"/>
    </location>
</feature>
<sequence length="430" mass="50587">MTHHRKVCLPPPNVNSCSHCDKLFTDISSLEFHTRIFHPQSQIADSNITSTADETDVGYFRCTHCDRVYYSERSLKHHVKLKHTTDVAMECEYCGKICSNKYYLASHVKIVHSNDSWSKCDYCEKLFKSKRNIRRHIEYTHLGMQRYKCIECETLFKEKRSLRKHVRTKHPNSASFPQCHICYKRFESAKSCKIHLKLLHSFNMNTYPCDLCPVSFSSKEALDIHLQTKHLAEDEIYKCEECNLVFKGHEKFEQHNEEFHVSLFPNIKQKVLPRCILCMKDFSTRKTLKRHIKKFHDGFDVDELATFGSKRRVFTIDCEECIRNFSDEFHLNVYNKLKHLRDSVIFKCEECKVSYNSLEYSIQRYKLFNMDACKSKMILSELCTAEMSDDEATYSGFGSLHELVEPESTTVEIKCELVEQFDIKTEPMSP</sequence>
<evidence type="ECO:0000256" key="4">
    <source>
        <dbReference type="ARBA" id="ARBA00022833"/>
    </source>
</evidence>